<keyword evidence="3" id="KW-1185">Reference proteome</keyword>
<name>A0A7I7NMG3_9MYCO</name>
<sequence>MWYPKYRRRVLGGWVARRLDERIVQIADEHGWQIVAHEVMPDHMHLFVQVGPSDSPAAVVRAFNGRTARVVRAEFPYVRWLATVLWSPSYFAASVGYVSKTTVRGYIEHQSDAAAA</sequence>
<dbReference type="Proteomes" id="UP000466396">
    <property type="component" value="Chromosome"/>
</dbReference>
<proteinExistence type="predicted"/>
<dbReference type="SUPFAM" id="SSF143422">
    <property type="entry name" value="Transposase IS200-like"/>
    <property type="match status" value="1"/>
</dbReference>
<dbReference type="GO" id="GO:0004803">
    <property type="term" value="F:transposase activity"/>
    <property type="evidence" value="ECO:0007669"/>
    <property type="project" value="InterPro"/>
</dbReference>
<evidence type="ECO:0000313" key="3">
    <source>
        <dbReference type="Proteomes" id="UP000466396"/>
    </source>
</evidence>
<dbReference type="PANTHER" id="PTHR33360:SF2">
    <property type="entry name" value="TRANSPOSASE FOR INSERTION SEQUENCE ELEMENT IS200"/>
    <property type="match status" value="1"/>
</dbReference>
<dbReference type="NCBIfam" id="NF033573">
    <property type="entry name" value="transpos_IS200"/>
    <property type="match status" value="1"/>
</dbReference>
<protein>
    <submittedName>
        <fullName evidence="2">IS200/IS605 family transposase</fullName>
    </submittedName>
</protein>
<dbReference type="KEGG" id="mlj:MLAC_28820"/>
<accession>A0A7I7NMG3</accession>
<dbReference type="InterPro" id="IPR036515">
    <property type="entry name" value="Transposase_17_sf"/>
</dbReference>
<feature type="domain" description="Transposase IS200-like" evidence="1">
    <location>
        <begin position="1"/>
        <end position="110"/>
    </location>
</feature>
<evidence type="ECO:0000259" key="1">
    <source>
        <dbReference type="SMART" id="SM01321"/>
    </source>
</evidence>
<dbReference type="Pfam" id="PF01797">
    <property type="entry name" value="Y1_Tnp"/>
    <property type="match status" value="1"/>
</dbReference>
<organism evidence="2 3">
    <name type="scientific">Mycobacterium lacus</name>
    <dbReference type="NCBI Taxonomy" id="169765"/>
    <lineage>
        <taxon>Bacteria</taxon>
        <taxon>Bacillati</taxon>
        <taxon>Actinomycetota</taxon>
        <taxon>Actinomycetes</taxon>
        <taxon>Mycobacteriales</taxon>
        <taxon>Mycobacteriaceae</taxon>
        <taxon>Mycobacterium</taxon>
    </lineage>
</organism>
<dbReference type="GO" id="GO:0003677">
    <property type="term" value="F:DNA binding"/>
    <property type="evidence" value="ECO:0007669"/>
    <property type="project" value="InterPro"/>
</dbReference>
<dbReference type="EMBL" id="AP022581">
    <property type="protein sequence ID" value="BBX97588.1"/>
    <property type="molecule type" value="Genomic_DNA"/>
</dbReference>
<gene>
    <name evidence="2" type="ORF">MLAC_28820</name>
</gene>
<dbReference type="InterPro" id="IPR002686">
    <property type="entry name" value="Transposase_17"/>
</dbReference>
<dbReference type="PANTHER" id="PTHR33360">
    <property type="entry name" value="TRANSPOSASE FOR INSERTION SEQUENCE ELEMENT IS200"/>
    <property type="match status" value="1"/>
</dbReference>
<dbReference type="Gene3D" id="3.30.70.1290">
    <property type="entry name" value="Transposase IS200-like"/>
    <property type="match status" value="1"/>
</dbReference>
<reference evidence="2 3" key="1">
    <citation type="journal article" date="2019" name="Emerg. Microbes Infect.">
        <title>Comprehensive subspecies identification of 175 nontuberculous mycobacteria species based on 7547 genomic profiles.</title>
        <authorList>
            <person name="Matsumoto Y."/>
            <person name="Kinjo T."/>
            <person name="Motooka D."/>
            <person name="Nabeya D."/>
            <person name="Jung N."/>
            <person name="Uechi K."/>
            <person name="Horii T."/>
            <person name="Iida T."/>
            <person name="Fujita J."/>
            <person name="Nakamura S."/>
        </authorList>
    </citation>
    <scope>NUCLEOTIDE SEQUENCE [LARGE SCALE GENOMIC DNA]</scope>
    <source>
        <strain evidence="2 3">JCM 15657</strain>
    </source>
</reference>
<dbReference type="AlphaFoldDB" id="A0A7I7NMG3"/>
<dbReference type="SMART" id="SM01321">
    <property type="entry name" value="Y1_Tnp"/>
    <property type="match status" value="1"/>
</dbReference>
<evidence type="ECO:0000313" key="2">
    <source>
        <dbReference type="EMBL" id="BBX97588.1"/>
    </source>
</evidence>
<dbReference type="GO" id="GO:0006313">
    <property type="term" value="P:DNA transposition"/>
    <property type="evidence" value="ECO:0007669"/>
    <property type="project" value="InterPro"/>
</dbReference>